<sequence>MSGVDGGGGKERSRLLSVRYRWSQRRIRIALPERGRFGLIPALPWTEMKEAEPFGQTVLSGSTSTNASTIIVKLPAHQLNSHTPPTARTFVMKPTPTACCDERRKKGVSKLVELLGVDVGIHKSNDLTLVAPVKSVNQVPTGFQLLLTLFVRQKIANGFCLGSLKRAKPTGREKLSCSHYVFSQCWLNFGAKWGVGGLLVEDTTCCWKLLPATRGHVP</sequence>
<accession>A0ABD2AUA7</accession>
<evidence type="ECO:0000313" key="2">
    <source>
        <dbReference type="Proteomes" id="UP001607302"/>
    </source>
</evidence>
<name>A0ABD2AUA7_VESSQ</name>
<proteinExistence type="predicted"/>
<reference evidence="1 2" key="1">
    <citation type="journal article" date="2024" name="Ann. Entomol. Soc. Am.">
        <title>Genomic analyses of the southern and eastern yellowjacket wasps (Hymenoptera: Vespidae) reveal evolutionary signatures of social life.</title>
        <authorList>
            <person name="Catto M.A."/>
            <person name="Caine P.B."/>
            <person name="Orr S.E."/>
            <person name="Hunt B.G."/>
            <person name="Goodisman M.A.D."/>
        </authorList>
    </citation>
    <scope>NUCLEOTIDE SEQUENCE [LARGE SCALE GENOMIC DNA]</scope>
    <source>
        <strain evidence="1">233</strain>
        <tissue evidence="1">Head and thorax</tissue>
    </source>
</reference>
<keyword evidence="2" id="KW-1185">Reference proteome</keyword>
<gene>
    <name evidence="1" type="ORF">V1478_008712</name>
</gene>
<dbReference type="EMBL" id="JAUDFV010000139">
    <property type="protein sequence ID" value="KAL2724199.1"/>
    <property type="molecule type" value="Genomic_DNA"/>
</dbReference>
<protein>
    <submittedName>
        <fullName evidence="1">Uncharacterized protein</fullName>
    </submittedName>
</protein>
<evidence type="ECO:0000313" key="1">
    <source>
        <dbReference type="EMBL" id="KAL2724199.1"/>
    </source>
</evidence>
<dbReference type="Proteomes" id="UP001607302">
    <property type="component" value="Unassembled WGS sequence"/>
</dbReference>
<organism evidence="1 2">
    <name type="scientific">Vespula squamosa</name>
    <name type="common">Southern yellow jacket</name>
    <name type="synonym">Wasp</name>
    <dbReference type="NCBI Taxonomy" id="30214"/>
    <lineage>
        <taxon>Eukaryota</taxon>
        <taxon>Metazoa</taxon>
        <taxon>Ecdysozoa</taxon>
        <taxon>Arthropoda</taxon>
        <taxon>Hexapoda</taxon>
        <taxon>Insecta</taxon>
        <taxon>Pterygota</taxon>
        <taxon>Neoptera</taxon>
        <taxon>Endopterygota</taxon>
        <taxon>Hymenoptera</taxon>
        <taxon>Apocrita</taxon>
        <taxon>Aculeata</taxon>
        <taxon>Vespoidea</taxon>
        <taxon>Vespidae</taxon>
        <taxon>Vespinae</taxon>
        <taxon>Vespula</taxon>
    </lineage>
</organism>
<comment type="caution">
    <text evidence="1">The sequence shown here is derived from an EMBL/GenBank/DDBJ whole genome shotgun (WGS) entry which is preliminary data.</text>
</comment>
<dbReference type="AlphaFoldDB" id="A0ABD2AUA7"/>